<dbReference type="EMBL" id="CP051167">
    <property type="protein sequence ID" value="QIZ70683.1"/>
    <property type="molecule type" value="Genomic_DNA"/>
</dbReference>
<reference evidence="1 2" key="1">
    <citation type="submission" date="2020-04" db="EMBL/GenBank/DDBJ databases">
        <authorList>
            <person name="Basu S."/>
            <person name="Maruthanayagam V."/>
            <person name="Chakraborty S."/>
            <person name="Pramanik A."/>
            <person name="Mukherjee J."/>
            <person name="Brink B."/>
        </authorList>
    </citation>
    <scope>NUCLEOTIDE SEQUENCE [LARGE SCALE GENOMIC DNA]</scope>
    <source>
        <strain evidence="1 2">AP17</strain>
    </source>
</reference>
<dbReference type="RefSeq" id="WP_168568838.1">
    <property type="nucleotide sequence ID" value="NZ_CP051167.1"/>
</dbReference>
<evidence type="ECO:0000313" key="2">
    <source>
        <dbReference type="Proteomes" id="UP000500857"/>
    </source>
</evidence>
<protein>
    <submittedName>
        <fullName evidence="1">Uncharacterized protein</fullName>
    </submittedName>
</protein>
<proteinExistence type="predicted"/>
<gene>
    <name evidence="1" type="ORF">HCG48_08900</name>
</gene>
<accession>A0A6H1TY42</accession>
<name>A0A6H1TY42_9CYAN</name>
<keyword evidence="2" id="KW-1185">Reference proteome</keyword>
<dbReference type="AlphaFoldDB" id="A0A6H1TY42"/>
<dbReference type="Proteomes" id="UP000500857">
    <property type="component" value="Chromosome"/>
</dbReference>
<organism evidence="1 2">
    <name type="scientific">Oxynema aestuarii AP17</name>
    <dbReference type="NCBI Taxonomy" id="2064643"/>
    <lineage>
        <taxon>Bacteria</taxon>
        <taxon>Bacillati</taxon>
        <taxon>Cyanobacteriota</taxon>
        <taxon>Cyanophyceae</taxon>
        <taxon>Oscillatoriophycideae</taxon>
        <taxon>Oscillatoriales</taxon>
        <taxon>Oscillatoriaceae</taxon>
        <taxon>Oxynema</taxon>
        <taxon>Oxynema aestuarii</taxon>
    </lineage>
</organism>
<sequence>MERGLMWLPLLAIFIGLGWAGWNEYQKVEAYRHWAEDFDRAKYDIYAVLGQKGDRLTWGKPTRSGPVELQSFSLKDVKSIRLLVDRTEVDPIVASEAAPKGAICLEFSFSQGQDPQRIRFTEWSLASQWAQYLRTEWNRWHSEAVNSEEIS</sequence>
<evidence type="ECO:0000313" key="1">
    <source>
        <dbReference type="EMBL" id="QIZ70683.1"/>
    </source>
</evidence>
<dbReference type="KEGG" id="oxy:HCG48_08900"/>